<dbReference type="EMBL" id="ARYM01000045">
    <property type="protein sequence ID" value="KCZ96590.1"/>
    <property type="molecule type" value="Genomic_DNA"/>
</dbReference>
<dbReference type="OrthoDB" id="9900369at2"/>
<gene>
    <name evidence="1" type="ORF">HPO_19073</name>
</gene>
<dbReference type="RefSeq" id="WP_035602709.1">
    <property type="nucleotide sequence ID" value="NZ_ARYM01000045.1"/>
</dbReference>
<dbReference type="Proteomes" id="UP000027100">
    <property type="component" value="Unassembled WGS sequence"/>
</dbReference>
<sequence>MSQYKTVWVRAGKQKKEEKKLLGRGKKLVDDPHQADLAELSALIETACNSLHEEGYDIISILPSVSGHSEKGVMSQGGYGFGFSITDGAVITARRRATD</sequence>
<reference evidence="1 2" key="1">
    <citation type="journal article" date="2014" name="Antonie Van Leeuwenhoek">
        <title>Hyphomonas beringensis sp. nov. and Hyphomonas chukchiensis sp. nov., isolated from surface seawater of the Bering Sea and Chukchi Sea.</title>
        <authorList>
            <person name="Li C."/>
            <person name="Lai Q."/>
            <person name="Li G."/>
            <person name="Dong C."/>
            <person name="Wang J."/>
            <person name="Liao Y."/>
            <person name="Shao Z."/>
        </authorList>
    </citation>
    <scope>NUCLEOTIDE SEQUENCE [LARGE SCALE GENOMIC DNA]</scope>
    <source>
        <strain evidence="1 2">PS728</strain>
    </source>
</reference>
<proteinExistence type="predicted"/>
<comment type="caution">
    <text evidence="1">The sequence shown here is derived from an EMBL/GenBank/DDBJ whole genome shotgun (WGS) entry which is preliminary data.</text>
</comment>
<protein>
    <submittedName>
        <fullName evidence="1">Uncharacterized protein</fullName>
    </submittedName>
</protein>
<accession>A0A062V3V7</accession>
<evidence type="ECO:0000313" key="2">
    <source>
        <dbReference type="Proteomes" id="UP000027100"/>
    </source>
</evidence>
<dbReference type="AlphaFoldDB" id="A0A062V3V7"/>
<evidence type="ECO:0000313" key="1">
    <source>
        <dbReference type="EMBL" id="KCZ96590.1"/>
    </source>
</evidence>
<name>A0A062V3V7_9PROT</name>
<dbReference type="STRING" id="1280954.HPO_19073"/>
<dbReference type="PATRIC" id="fig|1280954.3.peg.3831"/>
<organism evidence="1 2">
    <name type="scientific">Hyphomonas polymorpha PS728</name>
    <dbReference type="NCBI Taxonomy" id="1280954"/>
    <lineage>
        <taxon>Bacteria</taxon>
        <taxon>Pseudomonadati</taxon>
        <taxon>Pseudomonadota</taxon>
        <taxon>Alphaproteobacteria</taxon>
        <taxon>Hyphomonadales</taxon>
        <taxon>Hyphomonadaceae</taxon>
        <taxon>Hyphomonas</taxon>
    </lineage>
</organism>
<keyword evidence="2" id="KW-1185">Reference proteome</keyword>